<accession>A0A078HUK6</accession>
<proteinExistence type="predicted"/>
<dbReference type="Proteomes" id="UP000028999">
    <property type="component" value="Unassembled WGS sequence"/>
</dbReference>
<keyword evidence="2" id="KW-1185">Reference proteome</keyword>
<dbReference type="Gramene" id="CDY41416">
    <property type="protein sequence ID" value="CDY41416"/>
    <property type="gene ID" value="GSBRNA2T00073004001"/>
</dbReference>
<reference evidence="1 2" key="1">
    <citation type="journal article" date="2014" name="Science">
        <title>Plant genetics. Early allopolyploid evolution in the post-Neolithic Brassica napus oilseed genome.</title>
        <authorList>
            <person name="Chalhoub B."/>
            <person name="Denoeud F."/>
            <person name="Liu S."/>
            <person name="Parkin I.A."/>
            <person name="Tang H."/>
            <person name="Wang X."/>
            <person name="Chiquet J."/>
            <person name="Belcram H."/>
            <person name="Tong C."/>
            <person name="Samans B."/>
            <person name="Correa M."/>
            <person name="Da Silva C."/>
            <person name="Just J."/>
            <person name="Falentin C."/>
            <person name="Koh C.S."/>
            <person name="Le Clainche I."/>
            <person name="Bernard M."/>
            <person name="Bento P."/>
            <person name="Noel B."/>
            <person name="Labadie K."/>
            <person name="Alberti A."/>
            <person name="Charles M."/>
            <person name="Arnaud D."/>
            <person name="Guo H."/>
            <person name="Daviaud C."/>
            <person name="Alamery S."/>
            <person name="Jabbari K."/>
            <person name="Zhao M."/>
            <person name="Edger P.P."/>
            <person name="Chelaifa H."/>
            <person name="Tack D."/>
            <person name="Lassalle G."/>
            <person name="Mestiri I."/>
            <person name="Schnel N."/>
            <person name="Le Paslier M.C."/>
            <person name="Fan G."/>
            <person name="Renault V."/>
            <person name="Bayer P.E."/>
            <person name="Golicz A.A."/>
            <person name="Manoli S."/>
            <person name="Lee T.H."/>
            <person name="Thi V.H."/>
            <person name="Chalabi S."/>
            <person name="Hu Q."/>
            <person name="Fan C."/>
            <person name="Tollenaere R."/>
            <person name="Lu Y."/>
            <person name="Battail C."/>
            <person name="Shen J."/>
            <person name="Sidebottom C.H."/>
            <person name="Wang X."/>
            <person name="Canaguier A."/>
            <person name="Chauveau A."/>
            <person name="Berard A."/>
            <person name="Deniot G."/>
            <person name="Guan M."/>
            <person name="Liu Z."/>
            <person name="Sun F."/>
            <person name="Lim Y.P."/>
            <person name="Lyons E."/>
            <person name="Town C.D."/>
            <person name="Bancroft I."/>
            <person name="Wang X."/>
            <person name="Meng J."/>
            <person name="Ma J."/>
            <person name="Pires J.C."/>
            <person name="King G.J."/>
            <person name="Brunel D."/>
            <person name="Delourme R."/>
            <person name="Renard M."/>
            <person name="Aury J.M."/>
            <person name="Adams K.L."/>
            <person name="Batley J."/>
            <person name="Snowdon R.J."/>
            <person name="Tost J."/>
            <person name="Edwards D."/>
            <person name="Zhou Y."/>
            <person name="Hua W."/>
            <person name="Sharpe A.G."/>
            <person name="Paterson A.H."/>
            <person name="Guan C."/>
            <person name="Wincker P."/>
        </authorList>
    </citation>
    <scope>NUCLEOTIDE SEQUENCE [LARGE SCALE GENOMIC DNA]</scope>
    <source>
        <strain evidence="2">cv. Darmor-bzh</strain>
    </source>
</reference>
<dbReference type="PaxDb" id="3708-A0A078HUK6"/>
<name>A0A078HUK6_BRANA</name>
<organism evidence="1 2">
    <name type="scientific">Brassica napus</name>
    <name type="common">Rape</name>
    <dbReference type="NCBI Taxonomy" id="3708"/>
    <lineage>
        <taxon>Eukaryota</taxon>
        <taxon>Viridiplantae</taxon>
        <taxon>Streptophyta</taxon>
        <taxon>Embryophyta</taxon>
        <taxon>Tracheophyta</taxon>
        <taxon>Spermatophyta</taxon>
        <taxon>Magnoliopsida</taxon>
        <taxon>eudicotyledons</taxon>
        <taxon>Gunneridae</taxon>
        <taxon>Pentapetalae</taxon>
        <taxon>rosids</taxon>
        <taxon>malvids</taxon>
        <taxon>Brassicales</taxon>
        <taxon>Brassicaceae</taxon>
        <taxon>Brassiceae</taxon>
        <taxon>Brassica</taxon>
    </lineage>
</organism>
<gene>
    <name evidence="1" type="primary">BnaCnng10520D</name>
    <name evidence="1" type="ORF">GSBRNA2T00073004001</name>
</gene>
<evidence type="ECO:0000313" key="1">
    <source>
        <dbReference type="EMBL" id="CDY41416.1"/>
    </source>
</evidence>
<protein>
    <submittedName>
        <fullName evidence="1">BnaCnng10520D protein</fullName>
    </submittedName>
</protein>
<dbReference type="AlphaFoldDB" id="A0A078HUK6"/>
<dbReference type="EMBL" id="LK032497">
    <property type="protein sequence ID" value="CDY41416.1"/>
    <property type="molecule type" value="Genomic_DNA"/>
</dbReference>
<sequence length="61" mass="7112">MKIGALHDCYKWNEVLVALLNQAFLTHRKSKSMAVPAKKQHGRRWFSSVQHVLKRAINLKQ</sequence>
<evidence type="ECO:0000313" key="2">
    <source>
        <dbReference type="Proteomes" id="UP000028999"/>
    </source>
</evidence>